<gene>
    <name evidence="1" type="ORF">PC115_g20858</name>
</gene>
<reference evidence="1" key="1">
    <citation type="submission" date="2018-10" db="EMBL/GenBank/DDBJ databases">
        <title>Effector identification in a new, highly contiguous assembly of the strawberry crown rot pathogen Phytophthora cactorum.</title>
        <authorList>
            <person name="Armitage A.D."/>
            <person name="Nellist C.F."/>
            <person name="Bates H."/>
            <person name="Vickerstaff R.J."/>
            <person name="Harrison R.J."/>
        </authorList>
    </citation>
    <scope>NUCLEOTIDE SEQUENCE</scope>
    <source>
        <strain evidence="1">4032</strain>
    </source>
</reference>
<accession>A0A8T1AME0</accession>
<comment type="caution">
    <text evidence="1">The sequence shown here is derived from an EMBL/GenBank/DDBJ whole genome shotgun (WGS) entry which is preliminary data.</text>
</comment>
<dbReference type="AlphaFoldDB" id="A0A8T1AME0"/>
<evidence type="ECO:0000313" key="2">
    <source>
        <dbReference type="Proteomes" id="UP000774804"/>
    </source>
</evidence>
<protein>
    <submittedName>
        <fullName evidence="1">Uncharacterized protein</fullName>
    </submittedName>
</protein>
<dbReference type="EMBL" id="RCMI01001382">
    <property type="protein sequence ID" value="KAG2885887.1"/>
    <property type="molecule type" value="Genomic_DNA"/>
</dbReference>
<organism evidence="1 2">
    <name type="scientific">Phytophthora cactorum</name>
    <dbReference type="NCBI Taxonomy" id="29920"/>
    <lineage>
        <taxon>Eukaryota</taxon>
        <taxon>Sar</taxon>
        <taxon>Stramenopiles</taxon>
        <taxon>Oomycota</taxon>
        <taxon>Peronosporomycetes</taxon>
        <taxon>Peronosporales</taxon>
        <taxon>Peronosporaceae</taxon>
        <taxon>Phytophthora</taxon>
    </lineage>
</organism>
<sequence>MRCREHPDLDAKLLKDLLKPQLRVRDHLRCEQVAKTTHR</sequence>
<dbReference type="Proteomes" id="UP000774804">
    <property type="component" value="Unassembled WGS sequence"/>
</dbReference>
<name>A0A8T1AME0_9STRA</name>
<proteinExistence type="predicted"/>
<evidence type="ECO:0000313" key="1">
    <source>
        <dbReference type="EMBL" id="KAG2885887.1"/>
    </source>
</evidence>